<keyword evidence="11" id="KW-1185">Reference proteome</keyword>
<dbReference type="Proteomes" id="UP000257109">
    <property type="component" value="Unassembled WGS sequence"/>
</dbReference>
<dbReference type="PANTHER" id="PTHR48052:SF8">
    <property type="entry name" value="LRR RECEPTOR-LIKE SERINE_THREONINE-PROTEIN KINASE FLS2"/>
    <property type="match status" value="1"/>
</dbReference>
<comment type="similarity">
    <text evidence="2">Belongs to the RLP family.</text>
</comment>
<evidence type="ECO:0000256" key="7">
    <source>
        <dbReference type="ARBA" id="ARBA00023136"/>
    </source>
</evidence>
<evidence type="ECO:0000256" key="1">
    <source>
        <dbReference type="ARBA" id="ARBA00004251"/>
    </source>
</evidence>
<protein>
    <submittedName>
        <fullName evidence="10">LRR receptor-like serine/threonine-protein kinase EFR</fullName>
    </submittedName>
</protein>
<accession>A0A371EL93</accession>
<keyword evidence="8" id="KW-0675">Receptor</keyword>
<dbReference type="GO" id="GO:0016301">
    <property type="term" value="F:kinase activity"/>
    <property type="evidence" value="ECO:0007669"/>
    <property type="project" value="UniProtKB-KW"/>
</dbReference>
<dbReference type="SUPFAM" id="SSF52058">
    <property type="entry name" value="L domain-like"/>
    <property type="match status" value="1"/>
</dbReference>
<evidence type="ECO:0000256" key="2">
    <source>
        <dbReference type="ARBA" id="ARBA00009592"/>
    </source>
</evidence>
<dbReference type="InterPro" id="IPR032675">
    <property type="entry name" value="LRR_dom_sf"/>
</dbReference>
<evidence type="ECO:0000256" key="9">
    <source>
        <dbReference type="ARBA" id="ARBA00023180"/>
    </source>
</evidence>
<gene>
    <name evidence="10" type="primary">EFR</name>
    <name evidence="10" type="ORF">CR513_54378</name>
</gene>
<dbReference type="Gene3D" id="3.80.10.10">
    <property type="entry name" value="Ribonuclease Inhibitor"/>
    <property type="match status" value="1"/>
</dbReference>
<feature type="non-terminal residue" evidence="10">
    <location>
        <position position="1"/>
    </location>
</feature>
<keyword evidence="5" id="KW-0732">Signal</keyword>
<evidence type="ECO:0000313" key="11">
    <source>
        <dbReference type="Proteomes" id="UP000257109"/>
    </source>
</evidence>
<dbReference type="EMBL" id="QJKJ01013260">
    <property type="protein sequence ID" value="RDX66817.1"/>
    <property type="molecule type" value="Genomic_DNA"/>
</dbReference>
<dbReference type="SMR" id="A0A371EL93"/>
<evidence type="ECO:0000256" key="4">
    <source>
        <dbReference type="ARBA" id="ARBA00022692"/>
    </source>
</evidence>
<keyword evidence="3" id="KW-1003">Cell membrane</keyword>
<reference evidence="10" key="1">
    <citation type="submission" date="2018-05" db="EMBL/GenBank/DDBJ databases">
        <title>Draft genome of Mucuna pruriens seed.</title>
        <authorList>
            <person name="Nnadi N.E."/>
            <person name="Vos R."/>
            <person name="Hasami M.H."/>
            <person name="Devisetty U.K."/>
            <person name="Aguiy J.C."/>
        </authorList>
    </citation>
    <scope>NUCLEOTIDE SEQUENCE [LARGE SCALE GENOMIC DNA]</scope>
    <source>
        <strain evidence="10">JCA_2017</strain>
    </source>
</reference>
<evidence type="ECO:0000256" key="3">
    <source>
        <dbReference type="ARBA" id="ARBA00022475"/>
    </source>
</evidence>
<comment type="caution">
    <text evidence="10">The sequence shown here is derived from an EMBL/GenBank/DDBJ whole genome shotgun (WGS) entry which is preliminary data.</text>
</comment>
<dbReference type="OrthoDB" id="1394818at2759"/>
<organism evidence="10 11">
    <name type="scientific">Mucuna pruriens</name>
    <name type="common">Velvet bean</name>
    <name type="synonym">Dolichos pruriens</name>
    <dbReference type="NCBI Taxonomy" id="157652"/>
    <lineage>
        <taxon>Eukaryota</taxon>
        <taxon>Viridiplantae</taxon>
        <taxon>Streptophyta</taxon>
        <taxon>Embryophyta</taxon>
        <taxon>Tracheophyta</taxon>
        <taxon>Spermatophyta</taxon>
        <taxon>Magnoliopsida</taxon>
        <taxon>eudicotyledons</taxon>
        <taxon>Gunneridae</taxon>
        <taxon>Pentapetalae</taxon>
        <taxon>rosids</taxon>
        <taxon>fabids</taxon>
        <taxon>Fabales</taxon>
        <taxon>Fabaceae</taxon>
        <taxon>Papilionoideae</taxon>
        <taxon>50 kb inversion clade</taxon>
        <taxon>NPAAA clade</taxon>
        <taxon>indigoferoid/millettioid clade</taxon>
        <taxon>Phaseoleae</taxon>
        <taxon>Mucuna</taxon>
    </lineage>
</organism>
<dbReference type="PANTHER" id="PTHR48052">
    <property type="entry name" value="UNNAMED PRODUCT"/>
    <property type="match status" value="1"/>
</dbReference>
<sequence length="125" mass="13670">YSSNNFNFSIPSDVGTSLSSIIFLSLSKNSLSGSIPQFLCNNSNLLVLDVSYNQFNGMIPDHRIKIKILILEITNNSGNGMKLRGVGNSAQLVSLIRSNHKTSSIKLPVVFLCSAICIDVDMQYI</sequence>
<keyword evidence="7" id="KW-0472">Membrane</keyword>
<evidence type="ECO:0000256" key="6">
    <source>
        <dbReference type="ARBA" id="ARBA00022989"/>
    </source>
</evidence>
<feature type="non-terminal residue" evidence="10">
    <location>
        <position position="125"/>
    </location>
</feature>
<keyword evidence="4" id="KW-0812">Transmembrane</keyword>
<evidence type="ECO:0000256" key="8">
    <source>
        <dbReference type="ARBA" id="ARBA00023170"/>
    </source>
</evidence>
<evidence type="ECO:0000256" key="5">
    <source>
        <dbReference type="ARBA" id="ARBA00022729"/>
    </source>
</evidence>
<keyword evidence="9" id="KW-0325">Glycoprotein</keyword>
<proteinExistence type="inferred from homology"/>
<name>A0A371EL93_MUCPR</name>
<dbReference type="AlphaFoldDB" id="A0A371EL93"/>
<comment type="subcellular location">
    <subcellularLocation>
        <location evidence="1">Cell membrane</location>
        <topology evidence="1">Single-pass type I membrane protein</topology>
    </subcellularLocation>
</comment>
<dbReference type="GO" id="GO:0005886">
    <property type="term" value="C:plasma membrane"/>
    <property type="evidence" value="ECO:0007669"/>
    <property type="project" value="UniProtKB-SubCell"/>
</dbReference>
<evidence type="ECO:0000313" key="10">
    <source>
        <dbReference type="EMBL" id="RDX66817.1"/>
    </source>
</evidence>
<keyword evidence="6" id="KW-1133">Transmembrane helix</keyword>